<dbReference type="AlphaFoldDB" id="A0A1I8IN74"/>
<dbReference type="GO" id="GO:1990745">
    <property type="term" value="C:EARP complex"/>
    <property type="evidence" value="ECO:0007669"/>
    <property type="project" value="InterPro"/>
</dbReference>
<dbReference type="GO" id="GO:0042147">
    <property type="term" value="P:retrograde transport, endosome to Golgi"/>
    <property type="evidence" value="ECO:0007669"/>
    <property type="project" value="InterPro"/>
</dbReference>
<name>A0A1I8IN74_9PLAT</name>
<feature type="domain" description="Vacuolar protein sorting-associated protein 54 N-terminal" evidence="5">
    <location>
        <begin position="164"/>
        <end position="247"/>
    </location>
</feature>
<proteinExistence type="predicted"/>
<dbReference type="GO" id="GO:0000149">
    <property type="term" value="F:SNARE binding"/>
    <property type="evidence" value="ECO:0007669"/>
    <property type="project" value="TreeGrafter"/>
</dbReference>
<dbReference type="PANTHER" id="PTHR13258">
    <property type="entry name" value="SYNDETIN"/>
    <property type="match status" value="1"/>
</dbReference>
<dbReference type="GO" id="GO:0032456">
    <property type="term" value="P:endocytic recycling"/>
    <property type="evidence" value="ECO:0007669"/>
    <property type="project" value="InterPro"/>
</dbReference>
<dbReference type="InterPro" id="IPR040047">
    <property type="entry name" value="VPS50"/>
</dbReference>
<dbReference type="GO" id="GO:0005829">
    <property type="term" value="C:cytosol"/>
    <property type="evidence" value="ECO:0007669"/>
    <property type="project" value="GOC"/>
</dbReference>
<evidence type="ECO:0000313" key="7">
    <source>
        <dbReference type="WBParaSite" id="maker-uti_cns_0014644-snap-gene-0.4-mRNA-1"/>
    </source>
</evidence>
<evidence type="ECO:0000313" key="6">
    <source>
        <dbReference type="Proteomes" id="UP000095280"/>
    </source>
</evidence>
<keyword evidence="3 4" id="KW-0175">Coiled coil</keyword>
<keyword evidence="6" id="KW-1185">Reference proteome</keyword>
<evidence type="ECO:0000256" key="3">
    <source>
        <dbReference type="ARBA" id="ARBA00023054"/>
    </source>
</evidence>
<sequence>MDAEGMRQRVEQLKRQHKAVAKRVSELVLQKHPDYAQELQRVMQLQRSLLEAFKISKAARMSLRTAAHTNLHSSIKVLLCRRRQHRLQSLEATLGQTRALCNADKRLKDLLEEENFAAAIQLCQECQKAAALPMYRGLACVKELAAKLQDTVVMTEESLDQAILLGKSQSAFDQLHMHFTSTLHNAAFQIVLGYTQLGSSTTAENFQRQQYQQLCSQLPPELYLPCLSDLCKSVWEILKNFYQVLQYHHANNASSASTGPDQQQQQQLSSSAAAYLTQKLAQAPGKLWQDVQSKIRIYLQSAAAPACTESS</sequence>
<feature type="domain" description="Vacuolar protein sorting-associated protein 54 N-terminal" evidence="5">
    <location>
        <begin position="3"/>
        <end position="163"/>
    </location>
</feature>
<evidence type="ECO:0000259" key="5">
    <source>
        <dbReference type="Pfam" id="PF10475"/>
    </source>
</evidence>
<dbReference type="Pfam" id="PF10475">
    <property type="entry name" value="Vps54_N"/>
    <property type="match status" value="2"/>
</dbReference>
<dbReference type="GO" id="GO:0015031">
    <property type="term" value="P:protein transport"/>
    <property type="evidence" value="ECO:0007669"/>
    <property type="project" value="UniProtKB-KW"/>
</dbReference>
<evidence type="ECO:0000256" key="2">
    <source>
        <dbReference type="ARBA" id="ARBA00022927"/>
    </source>
</evidence>
<feature type="coiled-coil region" evidence="4">
    <location>
        <begin position="3"/>
        <end position="30"/>
    </location>
</feature>
<protein>
    <submittedName>
        <fullName evidence="7">Vps54_N domain-containing protein</fullName>
    </submittedName>
</protein>
<dbReference type="PANTHER" id="PTHR13258:SF0">
    <property type="entry name" value="SYNDETIN"/>
    <property type="match status" value="1"/>
</dbReference>
<evidence type="ECO:0000256" key="1">
    <source>
        <dbReference type="ARBA" id="ARBA00022448"/>
    </source>
</evidence>
<reference evidence="7" key="1">
    <citation type="submission" date="2016-11" db="UniProtKB">
        <authorList>
            <consortium name="WormBaseParasite"/>
        </authorList>
    </citation>
    <scope>IDENTIFICATION</scope>
</reference>
<keyword evidence="2" id="KW-0653">Protein transport</keyword>
<keyword evidence="1" id="KW-0813">Transport</keyword>
<accession>A0A1I8IN74</accession>
<dbReference type="InterPro" id="IPR019515">
    <property type="entry name" value="VPS54_N"/>
</dbReference>
<dbReference type="WBParaSite" id="maker-uti_cns_0014644-snap-gene-0.4-mRNA-1">
    <property type="protein sequence ID" value="maker-uti_cns_0014644-snap-gene-0.4-mRNA-1"/>
    <property type="gene ID" value="maker-uti_cns_0014644-snap-gene-0.4"/>
</dbReference>
<organism evidence="6 7">
    <name type="scientific">Macrostomum lignano</name>
    <dbReference type="NCBI Taxonomy" id="282301"/>
    <lineage>
        <taxon>Eukaryota</taxon>
        <taxon>Metazoa</taxon>
        <taxon>Spiralia</taxon>
        <taxon>Lophotrochozoa</taxon>
        <taxon>Platyhelminthes</taxon>
        <taxon>Rhabditophora</taxon>
        <taxon>Macrostomorpha</taxon>
        <taxon>Macrostomida</taxon>
        <taxon>Macrostomidae</taxon>
        <taxon>Macrostomum</taxon>
    </lineage>
</organism>
<evidence type="ECO:0000256" key="4">
    <source>
        <dbReference type="SAM" id="Coils"/>
    </source>
</evidence>
<dbReference type="Proteomes" id="UP000095280">
    <property type="component" value="Unplaced"/>
</dbReference>